<reference evidence="2 3" key="1">
    <citation type="submission" date="2020-07" db="EMBL/GenBank/DDBJ databases">
        <title>Sequencing the genomes of 1000 actinobacteria strains.</title>
        <authorList>
            <person name="Klenk H.-P."/>
        </authorList>
    </citation>
    <scope>NUCLEOTIDE SEQUENCE [LARGE SCALE GENOMIC DNA]</scope>
    <source>
        <strain evidence="2 3">DSM 102047</strain>
    </source>
</reference>
<dbReference type="Gene3D" id="3.40.50.1820">
    <property type="entry name" value="alpha/beta hydrolase"/>
    <property type="match status" value="1"/>
</dbReference>
<feature type="domain" description="AB hydrolase-1" evidence="1">
    <location>
        <begin position="46"/>
        <end position="153"/>
    </location>
</feature>
<dbReference type="AlphaFoldDB" id="A0A7Y9LUV5"/>
<dbReference type="PANTHER" id="PTHR43689">
    <property type="entry name" value="HYDROLASE"/>
    <property type="match status" value="1"/>
</dbReference>
<evidence type="ECO:0000313" key="2">
    <source>
        <dbReference type="EMBL" id="NYE96011.1"/>
    </source>
</evidence>
<dbReference type="InterPro" id="IPR029058">
    <property type="entry name" value="AB_hydrolase_fold"/>
</dbReference>
<proteinExistence type="predicted"/>
<gene>
    <name evidence="2" type="ORF">FHU41_002261</name>
</gene>
<evidence type="ECO:0000259" key="1">
    <source>
        <dbReference type="Pfam" id="PF00561"/>
    </source>
</evidence>
<sequence>MSTPALLDEQLPDIDWSVLPSGSVPGVFEAPSGPLAMVSMGKPENPRVVLLPGATGSKEDFWFVMPVLAEAGYFVQSYDLAGQYESFAAGPENLVPPREHYDYELFLDDLLHFLEIGGPVHLLGYSFGGILGEMFTVRHPELVLSLVLLSTPPLAGQCFRGVKRIGRFSSLASPGVIAALMKWGIARNFIPVSQARLKFAMHRFELTRPDAHLDIMDLMRHSPDLRAELTQLPQPKFVAVGEHDLWPMKLHREFAQALGATLSIYPAGHSPSETTPYQLSRDLLALYGRLSR</sequence>
<comment type="caution">
    <text evidence="2">The sequence shown here is derived from an EMBL/GenBank/DDBJ whole genome shotgun (WGS) entry which is preliminary data.</text>
</comment>
<dbReference type="InterPro" id="IPR000073">
    <property type="entry name" value="AB_hydrolase_1"/>
</dbReference>
<organism evidence="2 3">
    <name type="scientific">Psychromicrobium silvestre</name>
    <dbReference type="NCBI Taxonomy" id="1645614"/>
    <lineage>
        <taxon>Bacteria</taxon>
        <taxon>Bacillati</taxon>
        <taxon>Actinomycetota</taxon>
        <taxon>Actinomycetes</taxon>
        <taxon>Micrococcales</taxon>
        <taxon>Micrococcaceae</taxon>
        <taxon>Psychromicrobium</taxon>
    </lineage>
</organism>
<accession>A0A7Y9LUV5</accession>
<dbReference type="GO" id="GO:0003824">
    <property type="term" value="F:catalytic activity"/>
    <property type="evidence" value="ECO:0007669"/>
    <property type="project" value="UniProtKB-ARBA"/>
</dbReference>
<protein>
    <submittedName>
        <fullName evidence="2">Pimeloyl-ACP methyl ester carboxylesterase</fullName>
    </submittedName>
</protein>
<keyword evidence="3" id="KW-1185">Reference proteome</keyword>
<dbReference type="PANTHER" id="PTHR43689:SF8">
    <property type="entry name" value="ALPHA_BETA-HYDROLASES SUPERFAMILY PROTEIN"/>
    <property type="match status" value="1"/>
</dbReference>
<dbReference type="Pfam" id="PF00561">
    <property type="entry name" value="Abhydrolase_1"/>
    <property type="match status" value="1"/>
</dbReference>
<dbReference type="EMBL" id="JACBYQ010000002">
    <property type="protein sequence ID" value="NYE96011.1"/>
    <property type="molecule type" value="Genomic_DNA"/>
</dbReference>
<dbReference type="SUPFAM" id="SSF53474">
    <property type="entry name" value="alpha/beta-Hydrolases"/>
    <property type="match status" value="1"/>
</dbReference>
<evidence type="ECO:0000313" key="3">
    <source>
        <dbReference type="Proteomes" id="UP000521748"/>
    </source>
</evidence>
<name>A0A7Y9LUV5_9MICC</name>
<dbReference type="RefSeq" id="WP_179389723.1">
    <property type="nucleotide sequence ID" value="NZ_JACBYQ010000002.1"/>
</dbReference>
<dbReference type="Proteomes" id="UP000521748">
    <property type="component" value="Unassembled WGS sequence"/>
</dbReference>